<dbReference type="Proteomes" id="UP000011747">
    <property type="component" value="Unassembled WGS sequence"/>
</dbReference>
<reference evidence="2 3" key="1">
    <citation type="submission" date="2011-09" db="EMBL/GenBank/DDBJ databases">
        <title>The Genome Sequence of Bacillus smithii 7_3_47FAA.</title>
        <authorList>
            <consortium name="The Broad Institute Genome Sequencing Platform"/>
            <person name="Earl A."/>
            <person name="Ward D."/>
            <person name="Feldgarden M."/>
            <person name="Gevers D."/>
            <person name="Daigneault M."/>
            <person name="Strauss J."/>
            <person name="Allen-Vercoe E."/>
            <person name="Young S.K."/>
            <person name="Zeng Q."/>
            <person name="Gargeya S."/>
            <person name="Fitzgerald M."/>
            <person name="Haas B."/>
            <person name="Abouelleil A."/>
            <person name="Alvarado L."/>
            <person name="Arachchi H.M."/>
            <person name="Berlin A."/>
            <person name="Brown A."/>
            <person name="Chapman S.B."/>
            <person name="Chen Z."/>
            <person name="Dunbar C."/>
            <person name="Freedman E."/>
            <person name="Gearin G."/>
            <person name="Goldberg J."/>
            <person name="Griggs A."/>
            <person name="Gujja S."/>
            <person name="Heiman D."/>
            <person name="Howarth C."/>
            <person name="Larson L."/>
            <person name="Lui A."/>
            <person name="MacDonald P.J.P."/>
            <person name="Montmayeur A."/>
            <person name="Murphy C."/>
            <person name="Neiman D."/>
            <person name="Pearson M."/>
            <person name="Priest M."/>
            <person name="Roberts A."/>
            <person name="Saif S."/>
            <person name="Shea T."/>
            <person name="Shenoy N."/>
            <person name="Sisk P."/>
            <person name="Stolte C."/>
            <person name="Sykes S."/>
            <person name="Wortman J."/>
            <person name="Nusbaum C."/>
            <person name="Birren B."/>
        </authorList>
    </citation>
    <scope>NUCLEOTIDE SEQUENCE [LARGE SCALE GENOMIC DNA]</scope>
    <source>
        <strain evidence="2 3">7_3_47FAA</strain>
    </source>
</reference>
<comment type="caution">
    <text evidence="2">The sequence shown here is derived from an EMBL/GenBank/DDBJ whole genome shotgun (WGS) entry which is preliminary data.</text>
</comment>
<keyword evidence="1" id="KW-0812">Transmembrane</keyword>
<dbReference type="GeneID" id="87583390"/>
<dbReference type="AlphaFoldDB" id="G9QJU0"/>
<dbReference type="PATRIC" id="fig|665952.3.peg.1264"/>
<name>G9QJU0_9BACI</name>
<keyword evidence="1" id="KW-0472">Membrane</keyword>
<evidence type="ECO:0000313" key="2">
    <source>
        <dbReference type="EMBL" id="EHL78579.1"/>
    </source>
</evidence>
<keyword evidence="3" id="KW-1185">Reference proteome</keyword>
<protein>
    <submittedName>
        <fullName evidence="2">Uncharacterized protein</fullName>
    </submittedName>
</protein>
<sequence length="49" mass="5621">MYYPHRFFPGEPFIGGLLGGLLGTAIAASLFRPPYPFYGPRPFYPYPYF</sequence>
<proteinExistence type="predicted"/>
<dbReference type="EMBL" id="ACWF01000064">
    <property type="protein sequence ID" value="EHL78579.1"/>
    <property type="molecule type" value="Genomic_DNA"/>
</dbReference>
<feature type="transmembrane region" description="Helical" evidence="1">
    <location>
        <begin position="12"/>
        <end position="31"/>
    </location>
</feature>
<accession>G9QJU0</accession>
<evidence type="ECO:0000313" key="3">
    <source>
        <dbReference type="Proteomes" id="UP000011747"/>
    </source>
</evidence>
<gene>
    <name evidence="2" type="ORF">HMPREF1015_01973</name>
</gene>
<keyword evidence="1" id="KW-1133">Transmembrane helix</keyword>
<dbReference type="RefSeq" id="WP_003353567.1">
    <property type="nucleotide sequence ID" value="NZ_JH414747.1"/>
</dbReference>
<evidence type="ECO:0000256" key="1">
    <source>
        <dbReference type="SAM" id="Phobius"/>
    </source>
</evidence>
<dbReference type="HOGENOM" id="CLU_215336_0_0_9"/>
<organism evidence="2 3">
    <name type="scientific">Bacillus smithii 7_3_47FAA</name>
    <dbReference type="NCBI Taxonomy" id="665952"/>
    <lineage>
        <taxon>Bacteria</taxon>
        <taxon>Bacillati</taxon>
        <taxon>Bacillota</taxon>
        <taxon>Bacilli</taxon>
        <taxon>Bacillales</taxon>
        <taxon>Bacillaceae</taxon>
        <taxon>Bacillus</taxon>
    </lineage>
</organism>